<reference evidence="2 3" key="1">
    <citation type="submission" date="2015-12" db="EMBL/GenBank/DDBJ databases">
        <title>The genome of Folsomia candida.</title>
        <authorList>
            <person name="Faddeeva A."/>
            <person name="Derks M.F."/>
            <person name="Anvar Y."/>
            <person name="Smit S."/>
            <person name="Van Straalen N."/>
            <person name="Roelofs D."/>
        </authorList>
    </citation>
    <scope>NUCLEOTIDE SEQUENCE [LARGE SCALE GENOMIC DNA]</scope>
    <source>
        <strain evidence="2 3">VU population</strain>
        <tissue evidence="2">Whole body</tissue>
    </source>
</reference>
<keyword evidence="1" id="KW-0472">Membrane</keyword>
<evidence type="ECO:0000313" key="2">
    <source>
        <dbReference type="EMBL" id="OXA48681.1"/>
    </source>
</evidence>
<protein>
    <submittedName>
        <fullName evidence="2">Uncharacterized protein</fullName>
    </submittedName>
</protein>
<comment type="caution">
    <text evidence="2">The sequence shown here is derived from an EMBL/GenBank/DDBJ whole genome shotgun (WGS) entry which is preliminary data.</text>
</comment>
<evidence type="ECO:0000313" key="3">
    <source>
        <dbReference type="Proteomes" id="UP000198287"/>
    </source>
</evidence>
<proteinExistence type="predicted"/>
<name>A0A226DVF8_FOLCA</name>
<sequence>MHFRTVGYSVLATVTLASKNKLRKKLDPFLARIRDDHYGLALLLQKLFVDHYPFLYKPPVYIHVTKGRLHLVEVKRIFHAVQTMFPFLILVGIVIACVWGILIVGSQSPRASMDARIWAWSFMTVISICGACVYYLWLLEGKQATIFWANELLQVEVDLKNATKQQNYKGQNETLLDVFILLGLKLSVWVGYLFTPVGIVIIMVLGFDPQFYIVEYIRTTFPLIAFLVRAATFNNALLLQFCLVVGRFWIMMVALYEANV</sequence>
<accession>A0A226DVF8</accession>
<evidence type="ECO:0000256" key="1">
    <source>
        <dbReference type="SAM" id="Phobius"/>
    </source>
</evidence>
<dbReference type="EMBL" id="LNIX01000011">
    <property type="protein sequence ID" value="OXA48681.1"/>
    <property type="molecule type" value="Genomic_DNA"/>
</dbReference>
<dbReference type="Proteomes" id="UP000198287">
    <property type="component" value="Unassembled WGS sequence"/>
</dbReference>
<dbReference type="AlphaFoldDB" id="A0A226DVF8"/>
<keyword evidence="1" id="KW-0812">Transmembrane</keyword>
<organism evidence="2 3">
    <name type="scientific">Folsomia candida</name>
    <name type="common">Springtail</name>
    <dbReference type="NCBI Taxonomy" id="158441"/>
    <lineage>
        <taxon>Eukaryota</taxon>
        <taxon>Metazoa</taxon>
        <taxon>Ecdysozoa</taxon>
        <taxon>Arthropoda</taxon>
        <taxon>Hexapoda</taxon>
        <taxon>Collembola</taxon>
        <taxon>Entomobryomorpha</taxon>
        <taxon>Isotomoidea</taxon>
        <taxon>Isotomidae</taxon>
        <taxon>Proisotominae</taxon>
        <taxon>Folsomia</taxon>
    </lineage>
</organism>
<feature type="transmembrane region" description="Helical" evidence="1">
    <location>
        <begin position="84"/>
        <end position="105"/>
    </location>
</feature>
<keyword evidence="3" id="KW-1185">Reference proteome</keyword>
<feature type="transmembrane region" description="Helical" evidence="1">
    <location>
        <begin position="178"/>
        <end position="205"/>
    </location>
</feature>
<feature type="transmembrane region" description="Helical" evidence="1">
    <location>
        <begin position="117"/>
        <end position="137"/>
    </location>
</feature>
<keyword evidence="1" id="KW-1133">Transmembrane helix</keyword>
<gene>
    <name evidence="2" type="ORF">Fcan01_16449</name>
</gene>